<dbReference type="SUPFAM" id="SSF46689">
    <property type="entry name" value="Homeodomain-like"/>
    <property type="match status" value="1"/>
</dbReference>
<dbReference type="Gene3D" id="1.10.357.10">
    <property type="entry name" value="Tetracycline Repressor, domain 2"/>
    <property type="match status" value="1"/>
</dbReference>
<evidence type="ECO:0000313" key="6">
    <source>
        <dbReference type="EMBL" id="EGD55976.1"/>
    </source>
</evidence>
<evidence type="ECO:0000256" key="1">
    <source>
        <dbReference type="ARBA" id="ARBA00023015"/>
    </source>
</evidence>
<evidence type="ECO:0000256" key="2">
    <source>
        <dbReference type="ARBA" id="ARBA00023125"/>
    </source>
</evidence>
<comment type="caution">
    <text evidence="6">The sequence shown here is derived from an EMBL/GenBank/DDBJ whole genome shotgun (WGS) entry which is preliminary data.</text>
</comment>
<dbReference type="STRING" id="644548.SCNU_07040"/>
<dbReference type="InterPro" id="IPR009057">
    <property type="entry name" value="Homeodomain-like_sf"/>
</dbReference>
<dbReference type="PANTHER" id="PTHR30055:SF234">
    <property type="entry name" value="HTH-TYPE TRANSCRIPTIONAL REGULATOR BETI"/>
    <property type="match status" value="1"/>
</dbReference>
<name>F1YH61_9ACTN</name>
<feature type="DNA-binding region" description="H-T-H motif" evidence="4">
    <location>
        <begin position="31"/>
        <end position="50"/>
    </location>
</feature>
<protein>
    <submittedName>
        <fullName evidence="6">TetR family transcriptional regulator</fullName>
    </submittedName>
</protein>
<dbReference type="Pfam" id="PF00440">
    <property type="entry name" value="TetR_N"/>
    <property type="match status" value="1"/>
</dbReference>
<dbReference type="InterPro" id="IPR039536">
    <property type="entry name" value="TetR_C_Proteobacteria"/>
</dbReference>
<dbReference type="InterPro" id="IPR036271">
    <property type="entry name" value="Tet_transcr_reg_TetR-rel_C_sf"/>
</dbReference>
<dbReference type="GO" id="GO:0003700">
    <property type="term" value="F:DNA-binding transcription factor activity"/>
    <property type="evidence" value="ECO:0007669"/>
    <property type="project" value="TreeGrafter"/>
</dbReference>
<evidence type="ECO:0000259" key="5">
    <source>
        <dbReference type="PROSITE" id="PS50977"/>
    </source>
</evidence>
<dbReference type="Proteomes" id="UP000035065">
    <property type="component" value="Unassembled WGS sequence"/>
</dbReference>
<proteinExistence type="predicted"/>
<dbReference type="PROSITE" id="PS50977">
    <property type="entry name" value="HTH_TETR_2"/>
    <property type="match status" value="1"/>
</dbReference>
<gene>
    <name evidence="6" type="ORF">SCNU_07040</name>
</gene>
<keyword evidence="7" id="KW-1185">Reference proteome</keyword>
<dbReference type="PRINTS" id="PR00455">
    <property type="entry name" value="HTHTETR"/>
</dbReference>
<keyword evidence="2 4" id="KW-0238">DNA-binding</keyword>
<dbReference type="GO" id="GO:0000976">
    <property type="term" value="F:transcription cis-regulatory region binding"/>
    <property type="evidence" value="ECO:0007669"/>
    <property type="project" value="TreeGrafter"/>
</dbReference>
<dbReference type="InterPro" id="IPR001647">
    <property type="entry name" value="HTH_TetR"/>
</dbReference>
<dbReference type="Pfam" id="PF14246">
    <property type="entry name" value="TetR_C_7"/>
    <property type="match status" value="1"/>
</dbReference>
<reference evidence="6 7" key="1">
    <citation type="journal article" date="2011" name="J. Bacteriol.">
        <title>Draft Genome Sequence of Gordonia neofelifaecis NRRL B-59395, a Cholesterol-Degrading Actinomycete.</title>
        <authorList>
            <person name="Ge F."/>
            <person name="Li W."/>
            <person name="Chen G."/>
            <person name="Liu Y."/>
            <person name="Zhang G."/>
            <person name="Yong B."/>
            <person name="Wang Q."/>
            <person name="Wang N."/>
            <person name="Huang Z."/>
            <person name="Li W."/>
            <person name="Wang J."/>
            <person name="Wu C."/>
            <person name="Xie Q."/>
            <person name="Liu G."/>
        </authorList>
    </citation>
    <scope>NUCLEOTIDE SEQUENCE [LARGE SCALE GENOMIC DNA]</scope>
    <source>
        <strain evidence="6 7">NRRL B-59395</strain>
    </source>
</reference>
<keyword evidence="1" id="KW-0805">Transcription regulation</keyword>
<dbReference type="eggNOG" id="COG1309">
    <property type="taxonomic scope" value="Bacteria"/>
</dbReference>
<organism evidence="6 7">
    <name type="scientific">Gordonia neofelifaecis NRRL B-59395</name>
    <dbReference type="NCBI Taxonomy" id="644548"/>
    <lineage>
        <taxon>Bacteria</taxon>
        <taxon>Bacillati</taxon>
        <taxon>Actinomycetota</taxon>
        <taxon>Actinomycetes</taxon>
        <taxon>Mycobacteriales</taxon>
        <taxon>Gordoniaceae</taxon>
        <taxon>Gordonia</taxon>
    </lineage>
</organism>
<dbReference type="SUPFAM" id="SSF48498">
    <property type="entry name" value="Tetracyclin repressor-like, C-terminal domain"/>
    <property type="match status" value="1"/>
</dbReference>
<sequence length="201" mass="21670">MKGVLVRADKQRALLDGALRVVARDGFSRASISALATEAGVSTRTIYNQYGNKGALFRAVILDSSTAVADRQITVVDRMLDRIVEPFDDLVAFGEAWAKPDPETALHFAMIRQVNADSDHIDPEVLGAWRAAGPDRVRAAIAAHLRRHADSGLFRIENERIAALHLIALTARTVQADAGIDSGELIRAGVRAFLAAYGAAE</sequence>
<evidence type="ECO:0000313" key="7">
    <source>
        <dbReference type="Proteomes" id="UP000035065"/>
    </source>
</evidence>
<evidence type="ECO:0000256" key="4">
    <source>
        <dbReference type="PROSITE-ProRule" id="PRU00335"/>
    </source>
</evidence>
<dbReference type="InterPro" id="IPR050109">
    <property type="entry name" value="HTH-type_TetR-like_transc_reg"/>
</dbReference>
<feature type="domain" description="HTH tetR-type" evidence="5">
    <location>
        <begin position="8"/>
        <end position="68"/>
    </location>
</feature>
<dbReference type="AlphaFoldDB" id="F1YH61"/>
<dbReference type="PANTHER" id="PTHR30055">
    <property type="entry name" value="HTH-TYPE TRANSCRIPTIONAL REGULATOR RUTR"/>
    <property type="match status" value="1"/>
</dbReference>
<keyword evidence="3" id="KW-0804">Transcription</keyword>
<evidence type="ECO:0000256" key="3">
    <source>
        <dbReference type="ARBA" id="ARBA00023163"/>
    </source>
</evidence>
<accession>F1YH61</accession>
<dbReference type="EMBL" id="AEUD01000004">
    <property type="protein sequence ID" value="EGD55976.1"/>
    <property type="molecule type" value="Genomic_DNA"/>
</dbReference>